<evidence type="ECO:0000256" key="1">
    <source>
        <dbReference type="ARBA" id="ARBA00010980"/>
    </source>
</evidence>
<accession>A0AAV3QHG2</accession>
<dbReference type="Pfam" id="PF04431">
    <property type="entry name" value="Pec_lyase_N"/>
    <property type="match status" value="1"/>
</dbReference>
<dbReference type="AlphaFoldDB" id="A0AAV3QHG2"/>
<sequence>MGKSKLFMIILISFGVIIPTLMAHVAEYDEYWRRRAQESLNNTLKAYHPEPENITASMNMAVHEKARGYDVRPQS</sequence>
<protein>
    <recommendedName>
        <fullName evidence="3">Pectate lyase N-terminal domain-containing protein</fullName>
    </recommendedName>
</protein>
<comment type="caution">
    <text evidence="4">The sequence shown here is derived from an EMBL/GenBank/DDBJ whole genome shotgun (WGS) entry which is preliminary data.</text>
</comment>
<dbReference type="InterPro" id="IPR007524">
    <property type="entry name" value="Pec_lyase_N"/>
</dbReference>
<feature type="transmembrane region" description="Helical" evidence="2">
    <location>
        <begin position="6"/>
        <end position="26"/>
    </location>
</feature>
<comment type="similarity">
    <text evidence="1">Belongs to the polysaccharide lyase 1 family.</text>
</comment>
<dbReference type="EMBL" id="BAABME010020834">
    <property type="protein sequence ID" value="GAA0161577.1"/>
    <property type="molecule type" value="Genomic_DNA"/>
</dbReference>
<evidence type="ECO:0000313" key="5">
    <source>
        <dbReference type="Proteomes" id="UP001454036"/>
    </source>
</evidence>
<keyword evidence="2" id="KW-1133">Transmembrane helix</keyword>
<gene>
    <name evidence="4" type="ORF">LIER_39259</name>
</gene>
<keyword evidence="5" id="KW-1185">Reference proteome</keyword>
<evidence type="ECO:0000313" key="4">
    <source>
        <dbReference type="EMBL" id="GAA0161577.1"/>
    </source>
</evidence>
<evidence type="ECO:0000256" key="2">
    <source>
        <dbReference type="SAM" id="Phobius"/>
    </source>
</evidence>
<feature type="domain" description="Pectate lyase N-terminal" evidence="3">
    <location>
        <begin position="24"/>
        <end position="68"/>
    </location>
</feature>
<keyword evidence="2" id="KW-0812">Transmembrane</keyword>
<evidence type="ECO:0000259" key="3">
    <source>
        <dbReference type="Pfam" id="PF04431"/>
    </source>
</evidence>
<organism evidence="4 5">
    <name type="scientific">Lithospermum erythrorhizon</name>
    <name type="common">Purple gromwell</name>
    <name type="synonym">Lithospermum officinale var. erythrorhizon</name>
    <dbReference type="NCBI Taxonomy" id="34254"/>
    <lineage>
        <taxon>Eukaryota</taxon>
        <taxon>Viridiplantae</taxon>
        <taxon>Streptophyta</taxon>
        <taxon>Embryophyta</taxon>
        <taxon>Tracheophyta</taxon>
        <taxon>Spermatophyta</taxon>
        <taxon>Magnoliopsida</taxon>
        <taxon>eudicotyledons</taxon>
        <taxon>Gunneridae</taxon>
        <taxon>Pentapetalae</taxon>
        <taxon>asterids</taxon>
        <taxon>lamiids</taxon>
        <taxon>Boraginales</taxon>
        <taxon>Boraginaceae</taxon>
        <taxon>Boraginoideae</taxon>
        <taxon>Lithospermeae</taxon>
        <taxon>Lithospermum</taxon>
    </lineage>
</organism>
<name>A0AAV3QHG2_LITER</name>
<keyword evidence="2" id="KW-0472">Membrane</keyword>
<reference evidence="4 5" key="1">
    <citation type="submission" date="2024-01" db="EMBL/GenBank/DDBJ databases">
        <title>The complete chloroplast genome sequence of Lithospermum erythrorhizon: insights into the phylogenetic relationship among Boraginaceae species and the maternal lineages of purple gromwells.</title>
        <authorList>
            <person name="Okada T."/>
            <person name="Watanabe K."/>
        </authorList>
    </citation>
    <scope>NUCLEOTIDE SEQUENCE [LARGE SCALE GENOMIC DNA]</scope>
</reference>
<dbReference type="Proteomes" id="UP001454036">
    <property type="component" value="Unassembled WGS sequence"/>
</dbReference>
<proteinExistence type="inferred from homology"/>
<dbReference type="GO" id="GO:0030570">
    <property type="term" value="F:pectate lyase activity"/>
    <property type="evidence" value="ECO:0007669"/>
    <property type="project" value="InterPro"/>
</dbReference>